<feature type="coiled-coil region" evidence="1">
    <location>
        <begin position="508"/>
        <end position="546"/>
    </location>
</feature>
<feature type="region of interest" description="Disordered" evidence="2">
    <location>
        <begin position="412"/>
        <end position="432"/>
    </location>
</feature>
<feature type="coiled-coil region" evidence="1">
    <location>
        <begin position="624"/>
        <end position="656"/>
    </location>
</feature>
<feature type="region of interest" description="Disordered" evidence="2">
    <location>
        <begin position="445"/>
        <end position="464"/>
    </location>
</feature>
<feature type="chain" id="PRO_5005537514" evidence="3">
    <location>
        <begin position="18"/>
        <end position="764"/>
    </location>
</feature>
<dbReference type="Proteomes" id="UP000054408">
    <property type="component" value="Unassembled WGS sequence"/>
</dbReference>
<evidence type="ECO:0000256" key="2">
    <source>
        <dbReference type="SAM" id="MobiDB-lite"/>
    </source>
</evidence>
<organism evidence="4 5">
    <name type="scientific">Thecamonas trahens ATCC 50062</name>
    <dbReference type="NCBI Taxonomy" id="461836"/>
    <lineage>
        <taxon>Eukaryota</taxon>
        <taxon>Apusozoa</taxon>
        <taxon>Apusomonadida</taxon>
        <taxon>Apusomonadidae</taxon>
        <taxon>Thecamonas</taxon>
    </lineage>
</organism>
<feature type="signal peptide" evidence="3">
    <location>
        <begin position="1"/>
        <end position="17"/>
    </location>
</feature>
<evidence type="ECO:0000256" key="3">
    <source>
        <dbReference type="SAM" id="SignalP"/>
    </source>
</evidence>
<accession>A0A0L0DWU6</accession>
<sequence>MFWSRLLRMVVQLPALAVEGEQLAVAGDQLEPRTAADELADFALTSEASAALAATYPRLASSLPTPSPRAGASLVRSLRSPAAAPDSGSTLAATGSLPRGAGWAAPRDVRGIWQTLYQQYLGEELDIELARTQSPSQPHPSSASRRSPESAGDTPPLMPRAAAKPPRHSSKRVTVSIAVDTADLLGSDDGCTGRRASRKRTGLRSHSKKTRTKKASRSRKRSRRARPASASAHTRPTRAERRRERDLHARPWRHNAALPRPTSALSSSGPIPATPPQRPATAAGGMSIRKAAALSRTSKMADSSTSRLNDSVTLAQFRMAIDKEALPTARAVATARTASLAAGEVAQLQFLERVTHMAAIAGSPGARTIADRLSRKRDAIPHVEVAKSFDDENPLFSETMPAFRNVTMFAGNAPDTQAKDGDNSGSNDGADVNLSASAELEGVLSRTSSSSWRRRSRVDSGSHKERALSVRFETEAFGPRAHHEAAVYFDVLRKRKQEEERATAYKRSMSARIRFEKERRERQKAEKEARRRAREERMRREKLAREMTSTIEVELQAAVIARNEVRKRKAKAKFKQVLAHWCMDHATVVRQNMVRAERPREAELRAAERRKRAEEQAKTRSRVIQRKRAEMEVVRARALEAKRRKQEEAAREAARRAFDLKVKSMRRAVFFELEERAVARREAERAAAEEAKRLAAFDAFLSRQQQAAAAVEKLRSKLQTNPQLAELEAHRPATTEERLEAVLTRIVATSEALADASGGSKPHS</sequence>
<keyword evidence="3" id="KW-0732">Signal</keyword>
<reference evidence="4 5" key="1">
    <citation type="submission" date="2010-05" db="EMBL/GenBank/DDBJ databases">
        <title>The Genome Sequence of Thecamonas trahens ATCC 50062.</title>
        <authorList>
            <consortium name="The Broad Institute Genome Sequencing Platform"/>
            <person name="Russ C."/>
            <person name="Cuomo C."/>
            <person name="Shea T."/>
            <person name="Young S.K."/>
            <person name="Zeng Q."/>
            <person name="Koehrsen M."/>
            <person name="Haas B."/>
            <person name="Borodovsky M."/>
            <person name="Guigo R."/>
            <person name="Alvarado L."/>
            <person name="Berlin A."/>
            <person name="Bochicchio J."/>
            <person name="Borenstein D."/>
            <person name="Chapman S."/>
            <person name="Chen Z."/>
            <person name="Freedman E."/>
            <person name="Gellesch M."/>
            <person name="Goldberg J."/>
            <person name="Griggs A."/>
            <person name="Gujja S."/>
            <person name="Heilman E."/>
            <person name="Heiman D."/>
            <person name="Hepburn T."/>
            <person name="Howarth C."/>
            <person name="Jen D."/>
            <person name="Larson L."/>
            <person name="Mehta T."/>
            <person name="Park D."/>
            <person name="Pearson M."/>
            <person name="Roberts A."/>
            <person name="Saif S."/>
            <person name="Shenoy N."/>
            <person name="Sisk P."/>
            <person name="Stolte C."/>
            <person name="Sykes S."/>
            <person name="Thomson T."/>
            <person name="Walk T."/>
            <person name="White J."/>
            <person name="Yandava C."/>
            <person name="Burger G."/>
            <person name="Gray M.W."/>
            <person name="Holland P.W.H."/>
            <person name="King N."/>
            <person name="Lang F.B.F."/>
            <person name="Roger A.J."/>
            <person name="Ruiz-Trillo I."/>
            <person name="Lander E."/>
            <person name="Nusbaum C."/>
        </authorList>
    </citation>
    <scope>NUCLEOTIDE SEQUENCE [LARGE SCALE GENOMIC DNA]</scope>
    <source>
        <strain evidence="4 5">ATCC 50062</strain>
    </source>
</reference>
<keyword evidence="1" id="KW-0175">Coiled coil</keyword>
<feature type="compositionally biased region" description="Basic residues" evidence="2">
    <location>
        <begin position="195"/>
        <end position="226"/>
    </location>
</feature>
<dbReference type="EMBL" id="GL349440">
    <property type="protein sequence ID" value="KNC56013.1"/>
    <property type="molecule type" value="Genomic_DNA"/>
</dbReference>
<name>A0A0L0DWU6_THETB</name>
<feature type="region of interest" description="Disordered" evidence="2">
    <location>
        <begin position="132"/>
        <end position="286"/>
    </location>
</feature>
<dbReference type="AlphaFoldDB" id="A0A0L0DWU6"/>
<dbReference type="RefSeq" id="XP_013761057.1">
    <property type="nucleotide sequence ID" value="XM_013905603.1"/>
</dbReference>
<gene>
    <name evidence="4" type="ORF">AMSG_02025</name>
</gene>
<evidence type="ECO:0000256" key="1">
    <source>
        <dbReference type="SAM" id="Coils"/>
    </source>
</evidence>
<proteinExistence type="predicted"/>
<feature type="compositionally biased region" description="Basic and acidic residues" evidence="2">
    <location>
        <begin position="237"/>
        <end position="249"/>
    </location>
</feature>
<dbReference type="GeneID" id="25561736"/>
<keyword evidence="5" id="KW-1185">Reference proteome</keyword>
<evidence type="ECO:0000313" key="5">
    <source>
        <dbReference type="Proteomes" id="UP000054408"/>
    </source>
</evidence>
<evidence type="ECO:0000313" key="4">
    <source>
        <dbReference type="EMBL" id="KNC56013.1"/>
    </source>
</evidence>
<feature type="compositionally biased region" description="Low complexity" evidence="2">
    <location>
        <begin position="133"/>
        <end position="151"/>
    </location>
</feature>
<feature type="region of interest" description="Disordered" evidence="2">
    <location>
        <begin position="60"/>
        <end position="104"/>
    </location>
</feature>
<protein>
    <submittedName>
        <fullName evidence="4">Uncharacterized protein</fullName>
    </submittedName>
</protein>